<sequence>MKHLNIAVGIIRNPQQEIFITRRAGGFAYGRLLGIPWRQD</sequence>
<protein>
    <submittedName>
        <fullName evidence="1">Nucleoside triphosphate pyrophosphohydrolase</fullName>
    </submittedName>
</protein>
<dbReference type="AlphaFoldDB" id="A0A4U9UPX3"/>
<evidence type="ECO:0000313" key="1">
    <source>
        <dbReference type="EMBL" id="VTR31874.1"/>
    </source>
</evidence>
<name>A0A4U9UPX3_SERFO</name>
<dbReference type="GO" id="GO:0016787">
    <property type="term" value="F:hydrolase activity"/>
    <property type="evidence" value="ECO:0007669"/>
    <property type="project" value="UniProtKB-KW"/>
</dbReference>
<dbReference type="EMBL" id="CABEEZ010000070">
    <property type="protein sequence ID" value="VTR31874.1"/>
    <property type="molecule type" value="Genomic_DNA"/>
</dbReference>
<proteinExistence type="predicted"/>
<reference evidence="1" key="1">
    <citation type="submission" date="2019-05" db="EMBL/GenBank/DDBJ databases">
        <authorList>
            <consortium name="Pathogen Informatics"/>
        </authorList>
    </citation>
    <scope>NUCLEOTIDE SEQUENCE [LARGE SCALE GENOMIC DNA]</scope>
    <source>
        <strain evidence="1">NCTC12965</strain>
    </source>
</reference>
<keyword evidence="1" id="KW-0378">Hydrolase</keyword>
<gene>
    <name evidence="1" type="ORF">NCTC12965_03273</name>
</gene>
<organism evidence="1">
    <name type="scientific">Serratia fonticola</name>
    <dbReference type="NCBI Taxonomy" id="47917"/>
    <lineage>
        <taxon>Bacteria</taxon>
        <taxon>Pseudomonadati</taxon>
        <taxon>Pseudomonadota</taxon>
        <taxon>Gammaproteobacteria</taxon>
        <taxon>Enterobacterales</taxon>
        <taxon>Yersiniaceae</taxon>
        <taxon>Serratia</taxon>
    </lineage>
</organism>
<accession>A0A4U9UPX3</accession>